<evidence type="ECO:0000256" key="6">
    <source>
        <dbReference type="ARBA" id="ARBA00022917"/>
    </source>
</evidence>
<dbReference type="PRINTS" id="PR00986">
    <property type="entry name" value="TRNASYNTHVAL"/>
</dbReference>
<evidence type="ECO:0000256" key="7">
    <source>
        <dbReference type="ARBA" id="ARBA00023146"/>
    </source>
</evidence>
<dbReference type="SUPFAM" id="SSF52374">
    <property type="entry name" value="Nucleotidylyl transferase"/>
    <property type="match status" value="1"/>
</dbReference>
<dbReference type="Gene3D" id="1.10.730.10">
    <property type="entry name" value="Isoleucyl-tRNA Synthetase, Domain 1"/>
    <property type="match status" value="1"/>
</dbReference>
<dbReference type="InterPro" id="IPR009008">
    <property type="entry name" value="Val/Leu/Ile-tRNA-synth_edit"/>
</dbReference>
<dbReference type="EC" id="6.1.1.9" evidence="2"/>
<dbReference type="PANTHER" id="PTHR11946:SF109">
    <property type="entry name" value="VALINE--TRNA LIGASE"/>
    <property type="match status" value="1"/>
</dbReference>
<evidence type="ECO:0000256" key="5">
    <source>
        <dbReference type="ARBA" id="ARBA00022840"/>
    </source>
</evidence>
<accession>A0ABR3GH31</accession>
<evidence type="ECO:0000256" key="1">
    <source>
        <dbReference type="ARBA" id="ARBA00005594"/>
    </source>
</evidence>
<comment type="similarity">
    <text evidence="1 10">Belongs to the class-I aminoacyl-tRNA synthetase family.</text>
</comment>
<dbReference type="Proteomes" id="UP001447188">
    <property type="component" value="Unassembled WGS sequence"/>
</dbReference>
<proteinExistence type="inferred from homology"/>
<dbReference type="Gene3D" id="3.90.740.10">
    <property type="entry name" value="Valyl/Leucyl/Isoleucyl-tRNA synthetase, editing domain"/>
    <property type="match status" value="2"/>
</dbReference>
<dbReference type="Pfam" id="PF00133">
    <property type="entry name" value="tRNA-synt_1"/>
    <property type="match status" value="1"/>
</dbReference>
<comment type="caution">
    <text evidence="12">The sequence shown here is derived from an EMBL/GenBank/DDBJ whole genome shotgun (WGS) entry which is preliminary data.</text>
</comment>
<keyword evidence="6 10" id="KW-0648">Protein biosynthesis</keyword>
<sequence length="836" mass="94772">MRKVVFLKGTASYKRSLFLSPRGLLSKRTLACLANNGDPVPKPRRNLSDKFDPKSIENGWYSYWTSRSLFEPQSSLSESKDKIRMLLPPPNITGQLHIGHALMLSIQDALARYYRMNSRSVHWAPGTDHAGIATQSVVERMLARKRGLSRTELGREGFLKEVEKWRDEYGGRILEQISRLGTSTTGSAEYYTLDKGLSEAVTNAFVQLHEEGLIYRDTKMVNWSVGLQTAISDIEVVGEDVSKGTKIDGVEFGILHSFAFPLEDGSGEIVVSTTRPETIPGDRAVAVHPDDERYKHLHFKRVRHPLLPDITLPIVPDAELVDPSFGTGAVKITPSHDINDYAFWKRHSSSSTSLDNISPENRTDIPLVPVFSATGRILPSCGIPSLVGIDRLHARKSVVKLLKDAGVYRGKRDHNMRVGKCERSGCIIEPLLRPQWYLSTKPLAEKALAQSKLQELVIRPVSPYSDEWQRWLGGIHDWCLSRQIWWGHRIPAYRVVTPEKVEERWIVAANETAAREQLTAEENERGCVLEQDPDVLDTWFSSGLLPLSTAGWRGNKDAGVTEGWEKNYPLSFIESGGDILFFWLARMAMLCTWFSGKLPFGEILLHPLVCDSRGRKMSKSIGNVLDPLAIIEGRTLDQILEGIEADSTEGLEHWKKQNENGRQFKAIEKEIRNKTKEARIFFQTGITESGADPLRMALIDYTRQTRQINMELRHVDTFRRLGIKIDNAFKFFYHTRQAIEKSTGKTAEATAVTIKSWIEGLDKEKMRFHDWHMLYHLRELVVVCNAAFEERRLCKATEAIRAFTFDVLCDVYLEFVKQELAPDANPEVRGYPNSQA</sequence>
<protein>
    <recommendedName>
        <fullName evidence="2">valine--tRNA ligase</fullName>
        <ecNumber evidence="2">6.1.1.9</ecNumber>
    </recommendedName>
    <alternativeName>
        <fullName evidence="8">Valyl-tRNA synthetase</fullName>
    </alternativeName>
</protein>
<dbReference type="PANTHER" id="PTHR11946">
    <property type="entry name" value="VALYL-TRNA SYNTHETASES"/>
    <property type="match status" value="1"/>
</dbReference>
<keyword evidence="3 10" id="KW-0436">Ligase</keyword>
<dbReference type="InterPro" id="IPR014729">
    <property type="entry name" value="Rossmann-like_a/b/a_fold"/>
</dbReference>
<evidence type="ECO:0000313" key="13">
    <source>
        <dbReference type="Proteomes" id="UP001447188"/>
    </source>
</evidence>
<organism evidence="12 13">
    <name type="scientific">Discina gigas</name>
    <dbReference type="NCBI Taxonomy" id="1032678"/>
    <lineage>
        <taxon>Eukaryota</taxon>
        <taxon>Fungi</taxon>
        <taxon>Dikarya</taxon>
        <taxon>Ascomycota</taxon>
        <taxon>Pezizomycotina</taxon>
        <taxon>Pezizomycetes</taxon>
        <taxon>Pezizales</taxon>
        <taxon>Discinaceae</taxon>
        <taxon>Discina</taxon>
    </lineage>
</organism>
<reference evidence="12 13" key="1">
    <citation type="submission" date="2024-02" db="EMBL/GenBank/DDBJ databases">
        <title>Discinaceae phylogenomics.</title>
        <authorList>
            <person name="Dirks A.C."/>
            <person name="James T.Y."/>
        </authorList>
    </citation>
    <scope>NUCLEOTIDE SEQUENCE [LARGE SCALE GENOMIC DNA]</scope>
    <source>
        <strain evidence="12 13">ACD0624</strain>
    </source>
</reference>
<comment type="catalytic activity">
    <reaction evidence="9">
        <text>tRNA(Val) + L-valine + ATP = L-valyl-tRNA(Val) + AMP + diphosphate</text>
        <dbReference type="Rhea" id="RHEA:10704"/>
        <dbReference type="Rhea" id="RHEA-COMP:9672"/>
        <dbReference type="Rhea" id="RHEA-COMP:9708"/>
        <dbReference type="ChEBI" id="CHEBI:30616"/>
        <dbReference type="ChEBI" id="CHEBI:33019"/>
        <dbReference type="ChEBI" id="CHEBI:57762"/>
        <dbReference type="ChEBI" id="CHEBI:78442"/>
        <dbReference type="ChEBI" id="CHEBI:78537"/>
        <dbReference type="ChEBI" id="CHEBI:456215"/>
        <dbReference type="EC" id="6.1.1.9"/>
    </reaction>
</comment>
<dbReference type="EMBL" id="JBBBZM010000074">
    <property type="protein sequence ID" value="KAL0635259.1"/>
    <property type="molecule type" value="Genomic_DNA"/>
</dbReference>
<dbReference type="PROSITE" id="PS00178">
    <property type="entry name" value="AA_TRNA_LIGASE_I"/>
    <property type="match status" value="1"/>
</dbReference>
<dbReference type="InterPro" id="IPR001412">
    <property type="entry name" value="aa-tRNA-synth_I_CS"/>
</dbReference>
<evidence type="ECO:0000256" key="2">
    <source>
        <dbReference type="ARBA" id="ARBA00013169"/>
    </source>
</evidence>
<name>A0ABR3GH31_9PEZI</name>
<evidence type="ECO:0000259" key="11">
    <source>
        <dbReference type="Pfam" id="PF00133"/>
    </source>
</evidence>
<keyword evidence="13" id="KW-1185">Reference proteome</keyword>
<dbReference type="Gene3D" id="3.40.50.620">
    <property type="entry name" value="HUPs"/>
    <property type="match status" value="2"/>
</dbReference>
<dbReference type="InterPro" id="IPR002303">
    <property type="entry name" value="Valyl-tRNA_ligase"/>
</dbReference>
<keyword evidence="4 10" id="KW-0547">Nucleotide-binding</keyword>
<keyword evidence="5 10" id="KW-0067">ATP-binding</keyword>
<evidence type="ECO:0000256" key="9">
    <source>
        <dbReference type="ARBA" id="ARBA00047552"/>
    </source>
</evidence>
<dbReference type="SUPFAM" id="SSF47323">
    <property type="entry name" value="Anticodon-binding domain of a subclass of class I aminoacyl-tRNA synthetases"/>
    <property type="match status" value="1"/>
</dbReference>
<keyword evidence="7 10" id="KW-0030">Aminoacyl-tRNA synthetase</keyword>
<feature type="domain" description="Aminoacyl-tRNA synthetase class Ia" evidence="11">
    <location>
        <begin position="60"/>
        <end position="710"/>
    </location>
</feature>
<dbReference type="InterPro" id="IPR009080">
    <property type="entry name" value="tRNAsynth_Ia_anticodon-bd"/>
</dbReference>
<evidence type="ECO:0000256" key="3">
    <source>
        <dbReference type="ARBA" id="ARBA00022598"/>
    </source>
</evidence>
<evidence type="ECO:0000256" key="4">
    <source>
        <dbReference type="ARBA" id="ARBA00022741"/>
    </source>
</evidence>
<evidence type="ECO:0000256" key="8">
    <source>
        <dbReference type="ARBA" id="ARBA00029936"/>
    </source>
</evidence>
<dbReference type="SUPFAM" id="SSF50677">
    <property type="entry name" value="ValRS/IleRS/LeuRS editing domain"/>
    <property type="match status" value="1"/>
</dbReference>
<evidence type="ECO:0000313" key="12">
    <source>
        <dbReference type="EMBL" id="KAL0635259.1"/>
    </source>
</evidence>
<gene>
    <name evidence="12" type="ORF">Q9L58_005825</name>
</gene>
<evidence type="ECO:0000256" key="10">
    <source>
        <dbReference type="RuleBase" id="RU363035"/>
    </source>
</evidence>
<dbReference type="InterPro" id="IPR002300">
    <property type="entry name" value="aa-tRNA-synth_Ia"/>
</dbReference>
<dbReference type="NCBIfam" id="TIGR00422">
    <property type="entry name" value="valS"/>
    <property type="match status" value="1"/>
</dbReference>